<gene>
    <name evidence="4" type="primary">yhcG</name>
    <name evidence="4" type="ORF">GCM10011346_48100</name>
</gene>
<evidence type="ECO:0000256" key="1">
    <source>
        <dbReference type="ARBA" id="ARBA00022741"/>
    </source>
</evidence>
<dbReference type="Pfam" id="PF00005">
    <property type="entry name" value="ABC_tran"/>
    <property type="match status" value="1"/>
</dbReference>
<dbReference type="Proteomes" id="UP000641206">
    <property type="component" value="Unassembled WGS sequence"/>
</dbReference>
<reference evidence="5" key="1">
    <citation type="journal article" date="2019" name="Int. J. Syst. Evol. Microbiol.">
        <title>The Global Catalogue of Microorganisms (GCM) 10K type strain sequencing project: providing services to taxonomists for standard genome sequencing and annotation.</title>
        <authorList>
            <consortium name="The Broad Institute Genomics Platform"/>
            <consortium name="The Broad Institute Genome Sequencing Center for Infectious Disease"/>
            <person name="Wu L."/>
            <person name="Ma J."/>
        </authorList>
    </citation>
    <scope>NUCLEOTIDE SEQUENCE [LARGE SCALE GENOMIC DNA]</scope>
    <source>
        <strain evidence="5">CGMCC 1.7693</strain>
    </source>
</reference>
<sequence>MNHNLVQFDHVSKNYMKEIALDDVSFQLPPGKVIGVIGPNGSGKSTLLKLTAGLLRPTQGKVIVNGKPAKRRISSEVSYMPEQDGCYPFYTVTEAIKYYNSIYTDFDEGKAKEMLDFNELSRNQEVNNLSKGGKVRLKMVLAMSRRAPLILLDEPLAGLDPMIRDSIIKGLVAFVDPSEQTVVITTHEVSEIEPALDMVIALKNGKIVKLDDVENIRGMYGDSLIEWMKEVLGPNSSSLKTE</sequence>
<evidence type="ECO:0000313" key="4">
    <source>
        <dbReference type="EMBL" id="GGP16369.1"/>
    </source>
</evidence>
<dbReference type="EMBL" id="BMLW01000019">
    <property type="protein sequence ID" value="GGP16369.1"/>
    <property type="molecule type" value="Genomic_DNA"/>
</dbReference>
<evidence type="ECO:0000256" key="2">
    <source>
        <dbReference type="ARBA" id="ARBA00022840"/>
    </source>
</evidence>
<dbReference type="InterPro" id="IPR003439">
    <property type="entry name" value="ABC_transporter-like_ATP-bd"/>
</dbReference>
<dbReference type="PANTHER" id="PTHR43158:SF1">
    <property type="entry name" value="ABC TRANSPORTER, ATP-BINDING PROTEIN"/>
    <property type="match status" value="1"/>
</dbReference>
<feature type="domain" description="ABC transporter" evidence="3">
    <location>
        <begin position="6"/>
        <end position="229"/>
    </location>
</feature>
<dbReference type="RefSeq" id="WP_188737959.1">
    <property type="nucleotide sequence ID" value="NZ_BMLW01000019.1"/>
</dbReference>
<dbReference type="PANTHER" id="PTHR43158">
    <property type="entry name" value="SKFA PEPTIDE EXPORT ATP-BINDING PROTEIN SKFE"/>
    <property type="match status" value="1"/>
</dbReference>
<evidence type="ECO:0000313" key="5">
    <source>
        <dbReference type="Proteomes" id="UP000641206"/>
    </source>
</evidence>
<evidence type="ECO:0000259" key="3">
    <source>
        <dbReference type="PROSITE" id="PS50893"/>
    </source>
</evidence>
<organism evidence="4 5">
    <name type="scientific">Oceanobacillus neutriphilus</name>
    <dbReference type="NCBI Taxonomy" id="531815"/>
    <lineage>
        <taxon>Bacteria</taxon>
        <taxon>Bacillati</taxon>
        <taxon>Bacillota</taxon>
        <taxon>Bacilli</taxon>
        <taxon>Bacillales</taxon>
        <taxon>Bacillaceae</taxon>
        <taxon>Oceanobacillus</taxon>
    </lineage>
</organism>
<dbReference type="PROSITE" id="PS50893">
    <property type="entry name" value="ABC_TRANSPORTER_2"/>
    <property type="match status" value="1"/>
</dbReference>
<dbReference type="InterPro" id="IPR027417">
    <property type="entry name" value="P-loop_NTPase"/>
</dbReference>
<keyword evidence="2 4" id="KW-0067">ATP-binding</keyword>
<proteinExistence type="predicted"/>
<protein>
    <submittedName>
        <fullName evidence="4">ABC transporter ATP-binding protein YhcG</fullName>
    </submittedName>
</protein>
<keyword evidence="1" id="KW-0547">Nucleotide-binding</keyword>
<accession>A0ABQ2P2B3</accession>
<dbReference type="CDD" id="cd03230">
    <property type="entry name" value="ABC_DR_subfamily_A"/>
    <property type="match status" value="1"/>
</dbReference>
<name>A0ABQ2P2B3_9BACI</name>
<dbReference type="GO" id="GO:0005524">
    <property type="term" value="F:ATP binding"/>
    <property type="evidence" value="ECO:0007669"/>
    <property type="project" value="UniProtKB-KW"/>
</dbReference>
<comment type="caution">
    <text evidence="4">The sequence shown here is derived from an EMBL/GenBank/DDBJ whole genome shotgun (WGS) entry which is preliminary data.</text>
</comment>
<dbReference type="SMART" id="SM00382">
    <property type="entry name" value="AAA"/>
    <property type="match status" value="1"/>
</dbReference>
<keyword evidence="5" id="KW-1185">Reference proteome</keyword>
<dbReference type="Gene3D" id="3.40.50.300">
    <property type="entry name" value="P-loop containing nucleotide triphosphate hydrolases"/>
    <property type="match status" value="1"/>
</dbReference>
<dbReference type="SUPFAM" id="SSF52540">
    <property type="entry name" value="P-loop containing nucleoside triphosphate hydrolases"/>
    <property type="match status" value="1"/>
</dbReference>
<dbReference type="InterPro" id="IPR003593">
    <property type="entry name" value="AAA+_ATPase"/>
</dbReference>